<dbReference type="RefSeq" id="WP_069945793.1">
    <property type="nucleotide sequence ID" value="NZ_CP014143.1"/>
</dbReference>
<dbReference type="GO" id="GO:0000166">
    <property type="term" value="F:nucleotide binding"/>
    <property type="evidence" value="ECO:0007669"/>
    <property type="project" value="UniProtKB-KW"/>
</dbReference>
<dbReference type="SUPFAM" id="SSF51905">
    <property type="entry name" value="FAD/NAD(P)-binding domain"/>
    <property type="match status" value="1"/>
</dbReference>
<evidence type="ECO:0000313" key="4">
    <source>
        <dbReference type="Proteomes" id="UP000095672"/>
    </source>
</evidence>
<dbReference type="AlphaFoldDB" id="A0A1C9W305"/>
<feature type="binding site" evidence="2">
    <location>
        <position position="348"/>
    </location>
    <ligand>
        <name>L-tryptophan</name>
        <dbReference type="ChEBI" id="CHEBI:57912"/>
    </ligand>
</feature>
<evidence type="ECO:0000256" key="2">
    <source>
        <dbReference type="PIRSR" id="PIRSR011396-2"/>
    </source>
</evidence>
<dbReference type="Pfam" id="PF04820">
    <property type="entry name" value="Trp_halogenase"/>
    <property type="match status" value="1"/>
</dbReference>
<dbReference type="EC" id="1.14.19.9" evidence="3"/>
<sequence>MNRQRTKVINVVGGGSAGWMTAIYLNRYFNRSAKNFAIRVIESPDVGIIGVGEATVHSIRFFFAAMGLDEAELMAETNATVKSGILFRNWKKPVHGKVHEYFHPFDQQQPGGSVDISSAWFVAGRNKSERYDRAVSINSHLIDDGRCPKAISSAPYQAVTPYGYHLDAKLLARYLRKKAVEAGVEHIEATISDVTVDGEQITGVTTERGEFAGDFFVDCSGFRALLLEKLAADNWHSFADALPCNRAVAIQRPLAEGEAPKPYTVATALSNGWAWQIDLVNRQGCGYVYDADRLLPEDAERELREFLGPGSETLKCSHLEMNVGCRDRFWIGNCVAIGLSGGFIEPLESTGLHMIHLGVSLLATHLAAGEVPQALRDAYNQKMRGFYQDLKQFIVLHYCLSDRDDSEFWRAAKATAEHCPWLKQQLELWRYKICEYQDFAGTYASIFTDTNYRYVLYGMQHYPDLQFVLAEEEREALFRRFDGLVRRAKVAALDHQTFLRTLPVGERSEIVGVG</sequence>
<dbReference type="InterPro" id="IPR033856">
    <property type="entry name" value="Trp_halogen"/>
</dbReference>
<dbReference type="PATRIC" id="fig|1769779.3.peg.43"/>
<evidence type="ECO:0000313" key="3">
    <source>
        <dbReference type="EMBL" id="AOS95523.1"/>
    </source>
</evidence>
<dbReference type="InterPro" id="IPR036188">
    <property type="entry name" value="FAD/NAD-bd_sf"/>
</dbReference>
<keyword evidence="2" id="KW-0547">Nucleotide-binding</keyword>
<keyword evidence="2" id="KW-0274">FAD</keyword>
<dbReference type="KEGG" id="micc:AUP74_00046"/>
<dbReference type="EMBL" id="CP014143">
    <property type="protein sequence ID" value="AOS95523.1"/>
    <property type="molecule type" value="Genomic_DNA"/>
</dbReference>
<keyword evidence="4" id="KW-1185">Reference proteome</keyword>
<feature type="binding site" evidence="2">
    <location>
        <begin position="14"/>
        <end position="17"/>
    </location>
    <ligand>
        <name>FAD</name>
        <dbReference type="ChEBI" id="CHEBI:57692"/>
    </ligand>
</feature>
<feature type="active site" evidence="1">
    <location>
        <position position="82"/>
    </location>
</feature>
<keyword evidence="3" id="KW-0560">Oxidoreductase</keyword>
<feature type="binding site" evidence="2">
    <location>
        <position position="82"/>
    </location>
    <ligand>
        <name>7-chloro-L-tryptophan</name>
        <dbReference type="ChEBI" id="CHEBI:58713"/>
    </ligand>
</feature>
<dbReference type="InterPro" id="IPR006905">
    <property type="entry name" value="Flavin_halogenase"/>
</dbReference>
<dbReference type="OrthoDB" id="5751025at2"/>
<proteinExistence type="predicted"/>
<reference evidence="4" key="1">
    <citation type="submission" date="2016-01" db="EMBL/GenBank/DDBJ databases">
        <title>Complete genome sequence of Microbulbifer sp. CCB-MM1, a halophile isolated from Matang Mangrove Forest, Perak.</title>
        <authorList>
            <person name="Moh T.H."/>
            <person name="Dinesh B."/>
            <person name="Lau N.-S."/>
            <person name="Go F."/>
            <person name="Alexander Chong S.-C."/>
        </authorList>
    </citation>
    <scope>NUCLEOTIDE SEQUENCE [LARGE SCALE GENOMIC DNA]</scope>
    <source>
        <strain evidence="4">CCB-MM1</strain>
    </source>
</reference>
<dbReference type="PANTHER" id="PTHR43747:SF4">
    <property type="entry name" value="FLAVIN-DEPENDENT TRYPTOPHAN HALOGENASE"/>
    <property type="match status" value="1"/>
</dbReference>
<keyword evidence="2" id="KW-0285">Flavoprotein</keyword>
<dbReference type="GO" id="GO:0004497">
    <property type="term" value="F:monooxygenase activity"/>
    <property type="evidence" value="ECO:0007669"/>
    <property type="project" value="InterPro"/>
</dbReference>
<dbReference type="STRING" id="1769779.AUP74_00046"/>
<name>A0A1C9W305_9GAMM</name>
<dbReference type="Gene3D" id="3.50.50.60">
    <property type="entry name" value="FAD/NAD(P)-binding domain"/>
    <property type="match status" value="1"/>
</dbReference>
<protein>
    <submittedName>
        <fullName evidence="3">Flavin-dependent tryptophan halogenase RebH</fullName>
        <ecNumber evidence="3">1.14.19.9</ecNumber>
    </submittedName>
</protein>
<gene>
    <name evidence="3" type="primary">rebH_1</name>
    <name evidence="3" type="ORF">AUP74_00046</name>
</gene>
<dbReference type="Proteomes" id="UP000095672">
    <property type="component" value="Chromosome"/>
</dbReference>
<accession>A0A1C9W305</accession>
<dbReference type="PIRSF" id="PIRSF011396">
    <property type="entry name" value="Trp_halogenase"/>
    <property type="match status" value="1"/>
</dbReference>
<feature type="binding site" evidence="2">
    <location>
        <position position="339"/>
    </location>
    <ligand>
        <name>FAD</name>
        <dbReference type="ChEBI" id="CHEBI:57692"/>
    </ligand>
</feature>
<organism evidence="3 4">
    <name type="scientific">Microbulbifer aggregans</name>
    <dbReference type="NCBI Taxonomy" id="1769779"/>
    <lineage>
        <taxon>Bacteria</taxon>
        <taxon>Pseudomonadati</taxon>
        <taxon>Pseudomonadota</taxon>
        <taxon>Gammaproteobacteria</taxon>
        <taxon>Cellvibrionales</taxon>
        <taxon>Microbulbiferaceae</taxon>
        <taxon>Microbulbifer</taxon>
    </lineage>
</organism>
<dbReference type="InterPro" id="IPR050816">
    <property type="entry name" value="Flavin-dep_Halogenase_NPB"/>
</dbReference>
<dbReference type="PANTHER" id="PTHR43747">
    <property type="entry name" value="FAD-BINDING PROTEIN"/>
    <property type="match status" value="1"/>
</dbReference>
<evidence type="ECO:0000256" key="1">
    <source>
        <dbReference type="PIRSR" id="PIRSR011396-1"/>
    </source>
</evidence>